<reference evidence="2 3" key="1">
    <citation type="journal article" date="2010" name="Nature">
        <title>Genome sequence of the palaeopolyploid soybean.</title>
        <authorList>
            <person name="Schmutz J."/>
            <person name="Cannon S.B."/>
            <person name="Schlueter J."/>
            <person name="Ma J."/>
            <person name="Mitros T."/>
            <person name="Nelson W."/>
            <person name="Hyten D.L."/>
            <person name="Song Q."/>
            <person name="Thelen J.J."/>
            <person name="Cheng J."/>
            <person name="Xu D."/>
            <person name="Hellsten U."/>
            <person name="May G.D."/>
            <person name="Yu Y."/>
            <person name="Sakurai T."/>
            <person name="Umezawa T."/>
            <person name="Bhattacharyya M.K."/>
            <person name="Sandhu D."/>
            <person name="Valliyodan B."/>
            <person name="Lindquist E."/>
            <person name="Peto M."/>
            <person name="Grant D."/>
            <person name="Shu S."/>
            <person name="Goodstein D."/>
            <person name="Barry K."/>
            <person name="Futrell-Griggs M."/>
            <person name="Abernathy B."/>
            <person name="Du J."/>
            <person name="Tian Z."/>
            <person name="Zhu L."/>
            <person name="Gill N."/>
            <person name="Joshi T."/>
            <person name="Libault M."/>
            <person name="Sethuraman A."/>
            <person name="Zhang X.-C."/>
            <person name="Shinozaki K."/>
            <person name="Nguyen H.T."/>
            <person name="Wing R.A."/>
            <person name="Cregan P."/>
            <person name="Specht J."/>
            <person name="Grimwood J."/>
            <person name="Rokhsar D."/>
            <person name="Stacey G."/>
            <person name="Shoemaker R.C."/>
            <person name="Jackson S.A."/>
        </authorList>
    </citation>
    <scope>NUCLEOTIDE SEQUENCE [LARGE SCALE GENOMIC DNA]</scope>
    <source>
        <strain evidence="3">cv. Williams 82</strain>
        <tissue evidence="2">Callus</tissue>
    </source>
</reference>
<feature type="compositionally biased region" description="Basic and acidic residues" evidence="1">
    <location>
        <begin position="151"/>
        <end position="160"/>
    </location>
</feature>
<dbReference type="Gramene" id="KRH56497">
    <property type="protein sequence ID" value="KRH56497"/>
    <property type="gene ID" value="GLYMA_05G000500"/>
</dbReference>
<dbReference type="HOGENOM" id="CLU_072705_0_0_1"/>
<dbReference type="PANTHER" id="PTHR38221">
    <property type="entry name" value="BNAA04G14260D PROTEIN"/>
    <property type="match status" value="1"/>
</dbReference>
<evidence type="ECO:0000313" key="3">
    <source>
        <dbReference type="EnsemblPlants" id="KRH56497"/>
    </source>
</evidence>
<dbReference type="PaxDb" id="3847-GLYMA05G09370.1"/>
<name>I1K1Q2_SOYBN</name>
<dbReference type="Proteomes" id="UP000008827">
    <property type="component" value="Chromosome 5"/>
</dbReference>
<proteinExistence type="predicted"/>
<feature type="compositionally biased region" description="Basic and acidic residues" evidence="1">
    <location>
        <begin position="235"/>
        <end position="246"/>
    </location>
</feature>
<evidence type="ECO:0000313" key="2">
    <source>
        <dbReference type="EMBL" id="KRH56497.1"/>
    </source>
</evidence>
<gene>
    <name evidence="3" type="primary">LOC102664979</name>
    <name evidence="2" type="ORF">GLYMA_05G000500</name>
</gene>
<evidence type="ECO:0000313" key="4">
    <source>
        <dbReference type="Proteomes" id="UP000008827"/>
    </source>
</evidence>
<protein>
    <submittedName>
        <fullName evidence="2 3">Uncharacterized protein</fullName>
    </submittedName>
</protein>
<feature type="compositionally biased region" description="Polar residues" evidence="1">
    <location>
        <begin position="187"/>
        <end position="196"/>
    </location>
</feature>
<dbReference type="EnsemblPlants" id="KRH56497">
    <property type="protein sequence ID" value="KRH56497"/>
    <property type="gene ID" value="GLYMA_05G000500"/>
</dbReference>
<feature type="region of interest" description="Disordered" evidence="1">
    <location>
        <begin position="133"/>
        <end position="207"/>
    </location>
</feature>
<dbReference type="EMBL" id="CM000838">
    <property type="protein sequence ID" value="KRH56497.1"/>
    <property type="molecule type" value="Genomic_DNA"/>
</dbReference>
<dbReference type="AlphaFoldDB" id="I1K1Q2"/>
<dbReference type="OrthoDB" id="1557914at2759"/>
<accession>I1K1Q2</accession>
<organism evidence="3">
    <name type="scientific">Glycine max</name>
    <name type="common">Soybean</name>
    <name type="synonym">Glycine hispida</name>
    <dbReference type="NCBI Taxonomy" id="3847"/>
    <lineage>
        <taxon>Eukaryota</taxon>
        <taxon>Viridiplantae</taxon>
        <taxon>Streptophyta</taxon>
        <taxon>Embryophyta</taxon>
        <taxon>Tracheophyta</taxon>
        <taxon>Spermatophyta</taxon>
        <taxon>Magnoliopsida</taxon>
        <taxon>eudicotyledons</taxon>
        <taxon>Gunneridae</taxon>
        <taxon>Pentapetalae</taxon>
        <taxon>rosids</taxon>
        <taxon>fabids</taxon>
        <taxon>Fabales</taxon>
        <taxon>Fabaceae</taxon>
        <taxon>Papilionoideae</taxon>
        <taxon>50 kb inversion clade</taxon>
        <taxon>NPAAA clade</taxon>
        <taxon>indigoferoid/millettioid clade</taxon>
        <taxon>Phaseoleae</taxon>
        <taxon>Glycine</taxon>
        <taxon>Glycine subgen. Soja</taxon>
    </lineage>
</organism>
<feature type="region of interest" description="Disordered" evidence="1">
    <location>
        <begin position="233"/>
        <end position="272"/>
    </location>
</feature>
<sequence>MASNDDESVLDPWAFILELSHISPSQEQILATAPFVGAVQDTATSASHDIDMLPLPDSVPEDVFHTPEEASLPTSPSENHCVVNYAFIDVDDVDAWFELGKDSELGSSDVHVEEVNGEEMGNLETLSGDVSISVSESAEGPKSSDGVVESPGKKKSEQGKNKSAVSGEQKTDKEAGPGLRRVLPPSTAASTPMTETGSGRSGNGGGGAKRKFLDAFFAAVKAFSELQSTVEELNEDHKEAGPELRRVLPPSITGSTAKTGSGRSGNGGGGEKRKAFDVFALLKAFSKLESTVEENNDDHRTLLDVARAKGVTFPRPRWWPEGDNFDPPPPQ</sequence>
<dbReference type="GeneID" id="102664979"/>
<dbReference type="PANTHER" id="PTHR38221:SF1">
    <property type="entry name" value="OVULE PROTEIN"/>
    <property type="match status" value="1"/>
</dbReference>
<dbReference type="OMA" id="WAFILEL"/>
<dbReference type="RefSeq" id="XP_040871760.1">
    <property type="nucleotide sequence ID" value="XM_041015826.1"/>
</dbReference>
<reference evidence="3" key="2">
    <citation type="submission" date="2018-02" db="UniProtKB">
        <authorList>
            <consortium name="EnsemblPlants"/>
        </authorList>
    </citation>
    <scope>IDENTIFICATION</scope>
    <source>
        <strain evidence="3">Williams 82</strain>
    </source>
</reference>
<evidence type="ECO:0000256" key="1">
    <source>
        <dbReference type="SAM" id="MobiDB-lite"/>
    </source>
</evidence>
<reference evidence="2" key="3">
    <citation type="submission" date="2018-07" db="EMBL/GenBank/DDBJ databases">
        <title>WGS assembly of Glycine max.</title>
        <authorList>
            <person name="Schmutz J."/>
            <person name="Cannon S."/>
            <person name="Schlueter J."/>
            <person name="Ma J."/>
            <person name="Mitros T."/>
            <person name="Nelson W."/>
            <person name="Hyten D."/>
            <person name="Song Q."/>
            <person name="Thelen J."/>
            <person name="Cheng J."/>
            <person name="Xu D."/>
            <person name="Hellsten U."/>
            <person name="May G."/>
            <person name="Yu Y."/>
            <person name="Sakurai T."/>
            <person name="Umezawa T."/>
            <person name="Bhattacharyya M."/>
            <person name="Sandhu D."/>
            <person name="Valliyodan B."/>
            <person name="Lindquist E."/>
            <person name="Peto M."/>
            <person name="Grant D."/>
            <person name="Shu S."/>
            <person name="Goodstein D."/>
            <person name="Barry K."/>
            <person name="Futrell-Griggs M."/>
            <person name="Abernathy B."/>
            <person name="Du J."/>
            <person name="Tian Z."/>
            <person name="Zhu L."/>
            <person name="Gill N."/>
            <person name="Joshi T."/>
            <person name="Libault M."/>
            <person name="Sethuraman A."/>
            <person name="Zhang X."/>
            <person name="Shinozaki K."/>
            <person name="Nguyen H."/>
            <person name="Wing R."/>
            <person name="Cregan P."/>
            <person name="Specht J."/>
            <person name="Grimwood J."/>
            <person name="Rokhsar D."/>
            <person name="Stacey G."/>
            <person name="Shoemaker R."/>
            <person name="Jackson S."/>
        </authorList>
    </citation>
    <scope>NUCLEOTIDE SEQUENCE</scope>
    <source>
        <tissue evidence="2">Callus</tissue>
    </source>
</reference>
<keyword evidence="4" id="KW-1185">Reference proteome</keyword>